<protein>
    <submittedName>
        <fullName evidence="1">Unannotated protein</fullName>
    </submittedName>
</protein>
<name>A0A6J5YZ03_9ZZZZ</name>
<dbReference type="AlphaFoldDB" id="A0A6J5YZ03"/>
<evidence type="ECO:0000313" key="1">
    <source>
        <dbReference type="EMBL" id="CAB4332843.1"/>
    </source>
</evidence>
<reference evidence="1" key="1">
    <citation type="submission" date="2020-05" db="EMBL/GenBank/DDBJ databases">
        <authorList>
            <person name="Chiriac C."/>
            <person name="Salcher M."/>
            <person name="Ghai R."/>
            <person name="Kavagutti S V."/>
        </authorList>
    </citation>
    <scope>NUCLEOTIDE SEQUENCE</scope>
</reference>
<gene>
    <name evidence="2" type="ORF">UFOPK2731_00291</name>
    <name evidence="3" type="ORF">UFOPK3161_00215</name>
    <name evidence="1" type="ORF">UFOPK3962_00345</name>
    <name evidence="4" type="ORF">UFOPK4427_00161</name>
</gene>
<evidence type="ECO:0000313" key="2">
    <source>
        <dbReference type="EMBL" id="CAB4723156.1"/>
    </source>
</evidence>
<evidence type="ECO:0000313" key="4">
    <source>
        <dbReference type="EMBL" id="CAB5135654.1"/>
    </source>
</evidence>
<proteinExistence type="predicted"/>
<dbReference type="EMBL" id="CAEZYO010000005">
    <property type="protein sequence ID" value="CAB4723156.1"/>
    <property type="molecule type" value="Genomic_DNA"/>
</dbReference>
<evidence type="ECO:0000313" key="3">
    <source>
        <dbReference type="EMBL" id="CAB4816130.1"/>
    </source>
</evidence>
<dbReference type="EMBL" id="CAFBRY010000002">
    <property type="protein sequence ID" value="CAB5135654.1"/>
    <property type="molecule type" value="Genomic_DNA"/>
</dbReference>
<dbReference type="EMBL" id="CAFABC010000003">
    <property type="protein sequence ID" value="CAB4816130.1"/>
    <property type="molecule type" value="Genomic_DNA"/>
</dbReference>
<accession>A0A6J5YZ03</accession>
<organism evidence="1">
    <name type="scientific">freshwater metagenome</name>
    <dbReference type="NCBI Taxonomy" id="449393"/>
    <lineage>
        <taxon>unclassified sequences</taxon>
        <taxon>metagenomes</taxon>
        <taxon>ecological metagenomes</taxon>
    </lineage>
</organism>
<dbReference type="EMBL" id="CAESAH010000005">
    <property type="protein sequence ID" value="CAB4332843.1"/>
    <property type="molecule type" value="Genomic_DNA"/>
</dbReference>
<dbReference type="SUPFAM" id="SSF55486">
    <property type="entry name" value="Metalloproteases ('zincins'), catalytic domain"/>
    <property type="match status" value="1"/>
</dbReference>
<sequence>MKILRGLSKMLIVRQRLSRKSLSIFVAILVGFVGLGLTPALAVDERVIDIVSVNWPGSIALPATVNEIAATVDTDVNARWKSYTTLVDAPTDRVISFKSGQVLAAPITLLTRMPCTGTAATDFINTMRIEAYKRLGIANYSKRYLIIAAPKAGCVWSGRAPMGGAQSLSGALVLHDSGSAFVIAHELGHTFGLGHSNLLRCDSNKLDGPWGEDCKAVEYGGVIDVMGNIDTNSTLNTYHQWRMGYLDDSQVKQVWQSETLTLSPSDFSKGLKAIYLRDGNAAYWIEYRRANPNLLYKAGLVVYRLDPPPISSVVSPNPEDAAASEFGDWLGTDVWMLNMDNYKYILSRTSGSMTTTNGALYSGNITVSATTSDTGAVVTIKRKADVTAPPVPALLDVSEWRYPGIEITKPGYQDAETAIANYQVSVDGVVSDIPITVTDKWYPTFLNPFSAPVTVRVRDLPEGSYMFSLRAIDIAGNKSEWSKPVQVVIDRARPTVTNDFNVTAINGDQISTAWSGAKDTGSGLCQTNLVNDEGLVLQSSSAKTAPVFKLTNNVAITAKAQVFDCIGNGVTGDLSIANSFVSGDKSSRTGKWTSAAAAYGVGALKCSGKCSASFSIKGRNDVLVGAGSGSVSIGTKNLATIPDSQVAKLRVGASFDVGSLKKVVRVSGSNLVLVGVSSLTSSFTNQTPLDRLPATTDLSLTDDKQVALSKFGFNRGDFSQEWTVLPMGGGTTTDDPTLDLCNATYASEKDRVERRQVTATKPGSIYSFLSTEVVKYSSASAAQSAQKELVKTLSQCQIDKGYKDATGALVPYTFTEIINIPNGVAAEGSRVFVRATIDSGIRTRQLLGFYQFNGAMLTGLYVMTTNETPFTDAQVATWLQVALTMASRLKG</sequence>